<dbReference type="OrthoDB" id="6146839at2759"/>
<dbReference type="AlphaFoldDB" id="A0A8X6Q5K3"/>
<gene>
    <name evidence="1" type="ORF">NPIL_409901</name>
</gene>
<evidence type="ECO:0000313" key="2">
    <source>
        <dbReference type="Proteomes" id="UP000887013"/>
    </source>
</evidence>
<dbReference type="EMBL" id="BMAW01028431">
    <property type="protein sequence ID" value="GFU07353.1"/>
    <property type="molecule type" value="Genomic_DNA"/>
</dbReference>
<evidence type="ECO:0000313" key="1">
    <source>
        <dbReference type="EMBL" id="GFU07353.1"/>
    </source>
</evidence>
<accession>A0A8X6Q5K3</accession>
<proteinExistence type="predicted"/>
<comment type="caution">
    <text evidence="1">The sequence shown here is derived from an EMBL/GenBank/DDBJ whole genome shotgun (WGS) entry which is preliminary data.</text>
</comment>
<organism evidence="1 2">
    <name type="scientific">Nephila pilipes</name>
    <name type="common">Giant wood spider</name>
    <name type="synonym">Nephila maculata</name>
    <dbReference type="NCBI Taxonomy" id="299642"/>
    <lineage>
        <taxon>Eukaryota</taxon>
        <taxon>Metazoa</taxon>
        <taxon>Ecdysozoa</taxon>
        <taxon>Arthropoda</taxon>
        <taxon>Chelicerata</taxon>
        <taxon>Arachnida</taxon>
        <taxon>Araneae</taxon>
        <taxon>Araneomorphae</taxon>
        <taxon>Entelegynae</taxon>
        <taxon>Araneoidea</taxon>
        <taxon>Nephilidae</taxon>
        <taxon>Nephila</taxon>
    </lineage>
</organism>
<feature type="non-terminal residue" evidence="1">
    <location>
        <position position="58"/>
    </location>
</feature>
<keyword evidence="2" id="KW-1185">Reference proteome</keyword>
<dbReference type="Proteomes" id="UP000887013">
    <property type="component" value="Unassembled WGS sequence"/>
</dbReference>
<sequence length="58" mass="6735">MDIVVLNSNILFDKKHGIKMLFLQFKKKLNEQIFESSGNYREGKQFTARTVSALTRLS</sequence>
<name>A0A8X6Q5K3_NEPPI</name>
<reference evidence="1" key="1">
    <citation type="submission" date="2020-08" db="EMBL/GenBank/DDBJ databases">
        <title>Multicomponent nature underlies the extraordinary mechanical properties of spider dragline silk.</title>
        <authorList>
            <person name="Kono N."/>
            <person name="Nakamura H."/>
            <person name="Mori M."/>
            <person name="Yoshida Y."/>
            <person name="Ohtoshi R."/>
            <person name="Malay A.D."/>
            <person name="Moran D.A.P."/>
            <person name="Tomita M."/>
            <person name="Numata K."/>
            <person name="Arakawa K."/>
        </authorList>
    </citation>
    <scope>NUCLEOTIDE SEQUENCE</scope>
</reference>
<protein>
    <submittedName>
        <fullName evidence="1">Uncharacterized protein</fullName>
    </submittedName>
</protein>